<dbReference type="InterPro" id="IPR006664">
    <property type="entry name" value="OMP_bac"/>
</dbReference>
<dbReference type="GO" id="GO:0009279">
    <property type="term" value="C:cell outer membrane"/>
    <property type="evidence" value="ECO:0007669"/>
    <property type="project" value="UniProtKB-SubCell"/>
</dbReference>
<evidence type="ECO:0000256" key="2">
    <source>
        <dbReference type="ARBA" id="ARBA00023136"/>
    </source>
</evidence>
<accession>A0A832J5A9</accession>
<reference evidence="6" key="1">
    <citation type="journal article" date="2020" name="mSystems">
        <title>Genome- and Community-Level Interaction Insights into Carbon Utilization and Element Cycling Functions of Hydrothermarchaeota in Hydrothermal Sediment.</title>
        <authorList>
            <person name="Zhou Z."/>
            <person name="Liu Y."/>
            <person name="Xu W."/>
            <person name="Pan J."/>
            <person name="Luo Z.H."/>
            <person name="Li M."/>
        </authorList>
    </citation>
    <scope>NUCLEOTIDE SEQUENCE [LARGE SCALE GENOMIC DNA]</scope>
    <source>
        <strain evidence="6">HyVt-505</strain>
    </source>
</reference>
<sequence>MLVSFNELVKQTTTNERSKTMNNFRKKSLLTAAVVTPLLMATGCASDQQNLARSETKTDTAQPVVAEQAVATTTAMTNMDGYMSALSDQQAEPNQIKAEIEPVTETVATDEADQTSHGSMTDEALLLSEILGGFQNQTETQEQDDANVVLPPPQQLLFQFGFNQNELADSDRAALQGHGDYLKQHPNYTLVISGHTDNRGPETYNQKLSEQRAQNIADQLIAAGVPESQLQVNGMAGKVPRVSPDNWQENRRVELLYQDSMMANNQ</sequence>
<dbReference type="Proteomes" id="UP000885832">
    <property type="component" value="Unassembled WGS sequence"/>
</dbReference>
<dbReference type="PROSITE" id="PS51123">
    <property type="entry name" value="OMPA_2"/>
    <property type="match status" value="1"/>
</dbReference>
<gene>
    <name evidence="6" type="ORF">ENJ65_00745</name>
</gene>
<dbReference type="Pfam" id="PF00691">
    <property type="entry name" value="OmpA"/>
    <property type="match status" value="1"/>
</dbReference>
<dbReference type="InterPro" id="IPR006665">
    <property type="entry name" value="OmpA-like"/>
</dbReference>
<evidence type="ECO:0000256" key="4">
    <source>
        <dbReference type="PROSITE-ProRule" id="PRU00473"/>
    </source>
</evidence>
<comment type="subcellular location">
    <subcellularLocation>
        <location evidence="1">Cell outer membrane</location>
    </subcellularLocation>
</comment>
<evidence type="ECO:0000259" key="5">
    <source>
        <dbReference type="PROSITE" id="PS51123"/>
    </source>
</evidence>
<dbReference type="SUPFAM" id="SSF103088">
    <property type="entry name" value="OmpA-like"/>
    <property type="match status" value="1"/>
</dbReference>
<feature type="domain" description="OmpA-like" evidence="5">
    <location>
        <begin position="147"/>
        <end position="261"/>
    </location>
</feature>
<evidence type="ECO:0000256" key="1">
    <source>
        <dbReference type="ARBA" id="ARBA00004442"/>
    </source>
</evidence>
<evidence type="ECO:0000256" key="3">
    <source>
        <dbReference type="ARBA" id="ARBA00023237"/>
    </source>
</evidence>
<organism evidence="6">
    <name type="scientific">Candidatus Tenderia electrophaga</name>
    <dbReference type="NCBI Taxonomy" id="1748243"/>
    <lineage>
        <taxon>Bacteria</taxon>
        <taxon>Pseudomonadati</taxon>
        <taxon>Pseudomonadota</taxon>
        <taxon>Gammaproteobacteria</taxon>
        <taxon>Candidatus Tenderiales</taxon>
        <taxon>Candidatus Tenderiaceae</taxon>
        <taxon>Candidatus Tenderia</taxon>
    </lineage>
</organism>
<dbReference type="CDD" id="cd07185">
    <property type="entry name" value="OmpA_C-like"/>
    <property type="match status" value="1"/>
</dbReference>
<name>A0A832J5A9_9GAMM</name>
<dbReference type="EMBL" id="DRNF01000050">
    <property type="protein sequence ID" value="HHJ80141.1"/>
    <property type="molecule type" value="Genomic_DNA"/>
</dbReference>
<comment type="caution">
    <text evidence="6">The sequence shown here is derived from an EMBL/GenBank/DDBJ whole genome shotgun (WGS) entry which is preliminary data.</text>
</comment>
<dbReference type="Gene3D" id="3.30.1330.60">
    <property type="entry name" value="OmpA-like domain"/>
    <property type="match status" value="1"/>
</dbReference>
<dbReference type="InterPro" id="IPR036737">
    <property type="entry name" value="OmpA-like_sf"/>
</dbReference>
<keyword evidence="3" id="KW-0998">Cell outer membrane</keyword>
<dbReference type="PANTHER" id="PTHR30329:SF21">
    <property type="entry name" value="LIPOPROTEIN YIAD-RELATED"/>
    <property type="match status" value="1"/>
</dbReference>
<dbReference type="PANTHER" id="PTHR30329">
    <property type="entry name" value="STATOR ELEMENT OF FLAGELLAR MOTOR COMPLEX"/>
    <property type="match status" value="1"/>
</dbReference>
<dbReference type="InterPro" id="IPR050330">
    <property type="entry name" value="Bact_OuterMem_StrucFunc"/>
</dbReference>
<protein>
    <recommendedName>
        <fullName evidence="5">OmpA-like domain-containing protein</fullName>
    </recommendedName>
</protein>
<evidence type="ECO:0000313" key="6">
    <source>
        <dbReference type="EMBL" id="HHJ80141.1"/>
    </source>
</evidence>
<keyword evidence="2 4" id="KW-0472">Membrane</keyword>
<dbReference type="AlphaFoldDB" id="A0A832J5A9"/>
<proteinExistence type="predicted"/>
<dbReference type="PRINTS" id="PR01021">
    <property type="entry name" value="OMPADOMAIN"/>
</dbReference>